<sequence>MYTIDACRDDRAGRAGVLLGRMIALFDKARFATGKSRLERRAAASYSYSSTGPSASRHSRRRHVTERTECRGLVSLLTCLAPGGLRACDIPRSSGEHEY</sequence>
<feature type="region of interest" description="Disordered" evidence="1">
    <location>
        <begin position="44"/>
        <end position="64"/>
    </location>
</feature>
<protein>
    <submittedName>
        <fullName evidence="2">Uncharacterized protein</fullName>
    </submittedName>
</protein>
<dbReference type="AlphaFoldDB" id="S8EP60"/>
<organism evidence="2 3">
    <name type="scientific">Fomitopsis schrenkii</name>
    <name type="common">Brown rot fungus</name>
    <dbReference type="NCBI Taxonomy" id="2126942"/>
    <lineage>
        <taxon>Eukaryota</taxon>
        <taxon>Fungi</taxon>
        <taxon>Dikarya</taxon>
        <taxon>Basidiomycota</taxon>
        <taxon>Agaricomycotina</taxon>
        <taxon>Agaricomycetes</taxon>
        <taxon>Polyporales</taxon>
        <taxon>Fomitopsis</taxon>
    </lineage>
</organism>
<dbReference type="Proteomes" id="UP000015241">
    <property type="component" value="Unassembled WGS sequence"/>
</dbReference>
<evidence type="ECO:0000256" key="1">
    <source>
        <dbReference type="SAM" id="MobiDB-lite"/>
    </source>
</evidence>
<accession>S8EP60</accession>
<keyword evidence="3" id="KW-1185">Reference proteome</keyword>
<dbReference type="EMBL" id="KE504125">
    <property type="protein sequence ID" value="EPT04794.1"/>
    <property type="molecule type" value="Genomic_DNA"/>
</dbReference>
<gene>
    <name evidence="2" type="ORF">FOMPIDRAFT_1021639</name>
</gene>
<dbReference type="HOGENOM" id="CLU_2320421_0_0_1"/>
<dbReference type="InParanoid" id="S8EP60"/>
<proteinExistence type="predicted"/>
<evidence type="ECO:0000313" key="2">
    <source>
        <dbReference type="EMBL" id="EPT04794.1"/>
    </source>
</evidence>
<evidence type="ECO:0000313" key="3">
    <source>
        <dbReference type="Proteomes" id="UP000015241"/>
    </source>
</evidence>
<reference evidence="2 3" key="1">
    <citation type="journal article" date="2012" name="Science">
        <title>The Paleozoic origin of enzymatic lignin decomposition reconstructed from 31 fungal genomes.</title>
        <authorList>
            <person name="Floudas D."/>
            <person name="Binder M."/>
            <person name="Riley R."/>
            <person name="Barry K."/>
            <person name="Blanchette R.A."/>
            <person name="Henrissat B."/>
            <person name="Martinez A.T."/>
            <person name="Otillar R."/>
            <person name="Spatafora J.W."/>
            <person name="Yadav J.S."/>
            <person name="Aerts A."/>
            <person name="Benoit I."/>
            <person name="Boyd A."/>
            <person name="Carlson A."/>
            <person name="Copeland A."/>
            <person name="Coutinho P.M."/>
            <person name="de Vries R.P."/>
            <person name="Ferreira P."/>
            <person name="Findley K."/>
            <person name="Foster B."/>
            <person name="Gaskell J."/>
            <person name="Glotzer D."/>
            <person name="Gorecki P."/>
            <person name="Heitman J."/>
            <person name="Hesse C."/>
            <person name="Hori C."/>
            <person name="Igarashi K."/>
            <person name="Jurgens J.A."/>
            <person name="Kallen N."/>
            <person name="Kersten P."/>
            <person name="Kohler A."/>
            <person name="Kuees U."/>
            <person name="Kumar T.K.A."/>
            <person name="Kuo A."/>
            <person name="LaButti K."/>
            <person name="Larrondo L.F."/>
            <person name="Lindquist E."/>
            <person name="Ling A."/>
            <person name="Lombard V."/>
            <person name="Lucas S."/>
            <person name="Lundell T."/>
            <person name="Martin R."/>
            <person name="McLaughlin D.J."/>
            <person name="Morgenstern I."/>
            <person name="Morin E."/>
            <person name="Murat C."/>
            <person name="Nagy L.G."/>
            <person name="Nolan M."/>
            <person name="Ohm R.A."/>
            <person name="Patyshakuliyeva A."/>
            <person name="Rokas A."/>
            <person name="Ruiz-Duenas F.J."/>
            <person name="Sabat G."/>
            <person name="Salamov A."/>
            <person name="Samejima M."/>
            <person name="Schmutz J."/>
            <person name="Slot J.C."/>
            <person name="St John F."/>
            <person name="Stenlid J."/>
            <person name="Sun H."/>
            <person name="Sun S."/>
            <person name="Syed K."/>
            <person name="Tsang A."/>
            <person name="Wiebenga A."/>
            <person name="Young D."/>
            <person name="Pisabarro A."/>
            <person name="Eastwood D.C."/>
            <person name="Martin F."/>
            <person name="Cullen D."/>
            <person name="Grigoriev I.V."/>
            <person name="Hibbett D.S."/>
        </authorList>
    </citation>
    <scope>NUCLEOTIDE SEQUENCE</scope>
    <source>
        <strain evidence="3">FP-58527</strain>
    </source>
</reference>
<name>S8EP60_FOMSC</name>
<feature type="compositionally biased region" description="Low complexity" evidence="1">
    <location>
        <begin position="44"/>
        <end position="56"/>
    </location>
</feature>